<dbReference type="AlphaFoldDB" id="X1LQP5"/>
<feature type="non-terminal residue" evidence="1">
    <location>
        <position position="1"/>
    </location>
</feature>
<name>X1LQP5_9ZZZZ</name>
<protein>
    <submittedName>
        <fullName evidence="1">Uncharacterized protein</fullName>
    </submittedName>
</protein>
<reference evidence="1" key="1">
    <citation type="journal article" date="2014" name="Front. Microbiol.">
        <title>High frequency of phylogenetically diverse reductive dehalogenase-homologous genes in deep subseafloor sedimentary metagenomes.</title>
        <authorList>
            <person name="Kawai M."/>
            <person name="Futagami T."/>
            <person name="Toyoda A."/>
            <person name="Takaki Y."/>
            <person name="Nishi S."/>
            <person name="Hori S."/>
            <person name="Arai W."/>
            <person name="Tsubouchi T."/>
            <person name="Morono Y."/>
            <person name="Uchiyama I."/>
            <person name="Ito T."/>
            <person name="Fujiyama A."/>
            <person name="Inagaki F."/>
            <person name="Takami H."/>
        </authorList>
    </citation>
    <scope>NUCLEOTIDE SEQUENCE</scope>
    <source>
        <strain evidence="1">Expedition CK06-06</strain>
    </source>
</reference>
<gene>
    <name evidence="1" type="ORF">S06H3_17111</name>
</gene>
<organism evidence="1">
    <name type="scientific">marine sediment metagenome</name>
    <dbReference type="NCBI Taxonomy" id="412755"/>
    <lineage>
        <taxon>unclassified sequences</taxon>
        <taxon>metagenomes</taxon>
        <taxon>ecological metagenomes</taxon>
    </lineage>
</organism>
<dbReference type="EMBL" id="BARV01008523">
    <property type="protein sequence ID" value="GAI04720.1"/>
    <property type="molecule type" value="Genomic_DNA"/>
</dbReference>
<sequence>GEVMKSRLSILVYLKIRYLDAFLEKLSGRGKIVVSVSKSIAEEIERYYKFKTHQQEQAYEETSLLFLQKPELTFQHFSRDILFLHGE</sequence>
<comment type="caution">
    <text evidence="1">The sequence shown here is derived from an EMBL/GenBank/DDBJ whole genome shotgun (WGS) entry which is preliminary data.</text>
</comment>
<proteinExistence type="predicted"/>
<accession>X1LQP5</accession>
<evidence type="ECO:0000313" key="1">
    <source>
        <dbReference type="EMBL" id="GAI04720.1"/>
    </source>
</evidence>